<organism evidence="1 2">
    <name type="scientific">Alkalicoccobacillus murimartini</name>
    <dbReference type="NCBI Taxonomy" id="171685"/>
    <lineage>
        <taxon>Bacteria</taxon>
        <taxon>Bacillati</taxon>
        <taxon>Bacillota</taxon>
        <taxon>Bacilli</taxon>
        <taxon>Bacillales</taxon>
        <taxon>Bacillaceae</taxon>
        <taxon>Alkalicoccobacillus</taxon>
    </lineage>
</organism>
<name>A0ABT9YL54_9BACI</name>
<dbReference type="InterPro" id="IPR010602">
    <property type="entry name" value="DUF1186"/>
</dbReference>
<keyword evidence="2" id="KW-1185">Reference proteome</keyword>
<dbReference type="RefSeq" id="WP_306984397.1">
    <property type="nucleotide sequence ID" value="NZ_JAUSUA010000005.1"/>
</dbReference>
<evidence type="ECO:0000313" key="1">
    <source>
        <dbReference type="EMBL" id="MDQ0208374.1"/>
    </source>
</evidence>
<gene>
    <name evidence="1" type="ORF">J2S05_003185</name>
</gene>
<proteinExistence type="predicted"/>
<dbReference type="Pfam" id="PF06685">
    <property type="entry name" value="DUF1186"/>
    <property type="match status" value="1"/>
</dbReference>
<dbReference type="EMBL" id="JAUSUA010000005">
    <property type="protein sequence ID" value="MDQ0208374.1"/>
    <property type="molecule type" value="Genomic_DNA"/>
</dbReference>
<accession>A0ABT9YL54</accession>
<protein>
    <recommendedName>
        <fullName evidence="3">HEAT repeat domain-containing protein</fullName>
    </recommendedName>
</protein>
<evidence type="ECO:0008006" key="3">
    <source>
        <dbReference type="Google" id="ProtNLM"/>
    </source>
</evidence>
<reference evidence="1 2" key="1">
    <citation type="submission" date="2023-07" db="EMBL/GenBank/DDBJ databases">
        <title>Genomic Encyclopedia of Type Strains, Phase IV (KMG-IV): sequencing the most valuable type-strain genomes for metagenomic binning, comparative biology and taxonomic classification.</title>
        <authorList>
            <person name="Goeker M."/>
        </authorList>
    </citation>
    <scope>NUCLEOTIDE SEQUENCE [LARGE SCALE GENOMIC DNA]</scope>
    <source>
        <strain evidence="1 2">DSM 19154</strain>
    </source>
</reference>
<comment type="caution">
    <text evidence="1">The sequence shown here is derived from an EMBL/GenBank/DDBJ whole genome shotgun (WGS) entry which is preliminary data.</text>
</comment>
<evidence type="ECO:0000313" key="2">
    <source>
        <dbReference type="Proteomes" id="UP001225034"/>
    </source>
</evidence>
<dbReference type="Proteomes" id="UP001225034">
    <property type="component" value="Unassembled WGS sequence"/>
</dbReference>
<sequence length="313" mass="35814">MDLQMIEVTTLSEASYIFIPPTSTLQLEGVSKGRLYALHGQGDNYHIFDDEGNWNTSIFSDPSILYYQLDREVFLEKELTDLIPEICYVKGGIIPRQALKRIRSYKQKAVPYLLPLVQNAEEQDKNPYYVGHVYAIYLLAELGSTDLFPFLIESFMTNEKEEEHPLAHFLQEDGARILASVFNGNLSSIKLIIETKQAYPYARGQAVRSLVILVHAGELERDGVLQYFKYLLKMETNWSVTTQLVMACTALYPDVAYPEIKAAYQQGKVDEWLIKLENVTQTLALQKDIVLHISKQDSRLQKIQSATERFGEM</sequence>